<keyword evidence="3" id="KW-1185">Reference proteome</keyword>
<evidence type="ECO:0000256" key="1">
    <source>
        <dbReference type="ARBA" id="ARBA00009624"/>
    </source>
</evidence>
<sequence length="255" mass="28047">MIGVAHHWFTALTQIWESITWPEFQSELLQRFSGFAIPTPSEQLDLTHDSLLDVVDGKNEASVSSTVSPAPFSYSIRYGLLLNDGLSKVAQPQPYSTFSFPPAEKGFQSRLLLGNDQSNNRKGESLLVEADNSPTLVESWMKFTDTEHSLLAYRNDKGESLNASYYHIVNPSTNTSVGAEVNHNFSTNENTITVGTQHALDPLTTVKARIDNLGKANALIQHEWRPKSLVTISGEVDTKAVDKSAKFGLALALNP</sequence>
<accession>A0A5N6PSY1</accession>
<name>A0A5N6PSY1_9ASTR</name>
<dbReference type="Proteomes" id="UP000326396">
    <property type="component" value="Linkage Group LG11"/>
</dbReference>
<proteinExistence type="inferred from homology"/>
<dbReference type="PANTHER" id="PTHR11743:SF68">
    <property type="entry name" value="PORIN DOMAIN, EUKARYOTIC PORIN_TOM40-RELATED"/>
    <property type="match status" value="1"/>
</dbReference>
<dbReference type="GO" id="GO:0005741">
    <property type="term" value="C:mitochondrial outer membrane"/>
    <property type="evidence" value="ECO:0007669"/>
    <property type="project" value="InterPro"/>
</dbReference>
<organism evidence="2 3">
    <name type="scientific">Mikania micrantha</name>
    <name type="common">bitter vine</name>
    <dbReference type="NCBI Taxonomy" id="192012"/>
    <lineage>
        <taxon>Eukaryota</taxon>
        <taxon>Viridiplantae</taxon>
        <taxon>Streptophyta</taxon>
        <taxon>Embryophyta</taxon>
        <taxon>Tracheophyta</taxon>
        <taxon>Spermatophyta</taxon>
        <taxon>Magnoliopsida</taxon>
        <taxon>eudicotyledons</taxon>
        <taxon>Gunneridae</taxon>
        <taxon>Pentapetalae</taxon>
        <taxon>asterids</taxon>
        <taxon>campanulids</taxon>
        <taxon>Asterales</taxon>
        <taxon>Asteraceae</taxon>
        <taxon>Asteroideae</taxon>
        <taxon>Heliantheae alliance</taxon>
        <taxon>Eupatorieae</taxon>
        <taxon>Mikania</taxon>
    </lineage>
</organism>
<dbReference type="EMBL" id="SZYD01000003">
    <property type="protein sequence ID" value="KAD6796019.1"/>
    <property type="molecule type" value="Genomic_DNA"/>
</dbReference>
<dbReference type="OrthoDB" id="7827681at2759"/>
<evidence type="ECO:0000313" key="3">
    <source>
        <dbReference type="Proteomes" id="UP000326396"/>
    </source>
</evidence>
<comment type="caution">
    <text evidence="2">The sequence shown here is derived from an EMBL/GenBank/DDBJ whole genome shotgun (WGS) entry which is preliminary data.</text>
</comment>
<dbReference type="GO" id="GO:0008308">
    <property type="term" value="F:voltage-gated monoatomic anion channel activity"/>
    <property type="evidence" value="ECO:0007669"/>
    <property type="project" value="InterPro"/>
</dbReference>
<gene>
    <name evidence="2" type="ORF">E3N88_06915</name>
</gene>
<evidence type="ECO:0000313" key="2">
    <source>
        <dbReference type="EMBL" id="KAD6796019.1"/>
    </source>
</evidence>
<dbReference type="Pfam" id="PF01459">
    <property type="entry name" value="Porin_3"/>
    <property type="match status" value="1"/>
</dbReference>
<dbReference type="PROSITE" id="PS00558">
    <property type="entry name" value="EUKARYOTIC_PORIN"/>
    <property type="match status" value="1"/>
</dbReference>
<dbReference type="PANTHER" id="PTHR11743">
    <property type="entry name" value="VOLTAGE-DEPENDENT ANION-SELECTIVE CHANNEL"/>
    <property type="match status" value="1"/>
</dbReference>
<dbReference type="AlphaFoldDB" id="A0A5N6PSY1"/>
<dbReference type="InterPro" id="IPR001925">
    <property type="entry name" value="Porin_Euk"/>
</dbReference>
<dbReference type="InterPro" id="IPR023614">
    <property type="entry name" value="Porin_dom_sf"/>
</dbReference>
<reference evidence="2 3" key="1">
    <citation type="submission" date="2019-05" db="EMBL/GenBank/DDBJ databases">
        <title>Mikania micrantha, genome provides insights into the molecular mechanism of rapid growth.</title>
        <authorList>
            <person name="Liu B."/>
        </authorList>
    </citation>
    <scope>NUCLEOTIDE SEQUENCE [LARGE SCALE GENOMIC DNA]</scope>
    <source>
        <strain evidence="2">NLD-2019</strain>
        <tissue evidence="2">Leaf</tissue>
    </source>
</reference>
<dbReference type="Gene3D" id="2.40.160.10">
    <property type="entry name" value="Porin"/>
    <property type="match status" value="1"/>
</dbReference>
<comment type="similarity">
    <text evidence="1">Belongs to the eukaryotic mitochondrial porin (TC 1.B.8.1) family.</text>
</comment>
<dbReference type="InterPro" id="IPR027246">
    <property type="entry name" value="Porin_Euk/Tom40"/>
</dbReference>
<protein>
    <submittedName>
        <fullName evidence="2">Uncharacterized protein</fullName>
    </submittedName>
</protein>